<comment type="subcellular location">
    <subcellularLocation>
        <location evidence="1">Membrane</location>
        <topology evidence="1">Single-pass type II membrane protein</topology>
    </subcellularLocation>
</comment>
<protein>
    <recommendedName>
        <fullName evidence="13">Beta-1,3-galactosyl-O-glycosyl-glycoprotein beta-1,6-N-acetylglucosaminyltransferase</fullName>
    </recommendedName>
</protein>
<evidence type="ECO:0000256" key="10">
    <source>
        <dbReference type="ARBA" id="ARBA00038150"/>
    </source>
</evidence>
<dbReference type="Pfam" id="PF02485">
    <property type="entry name" value="Branch"/>
    <property type="match status" value="1"/>
</dbReference>
<evidence type="ECO:0000256" key="6">
    <source>
        <dbReference type="ARBA" id="ARBA00022968"/>
    </source>
</evidence>
<proteinExistence type="inferred from homology"/>
<reference evidence="11 12" key="1">
    <citation type="submission" date="2022-12" db="EMBL/GenBank/DDBJ databases">
        <title>Chromosome-level genome of Tegillarca granosa.</title>
        <authorList>
            <person name="Kim J."/>
        </authorList>
    </citation>
    <scope>NUCLEOTIDE SEQUENCE [LARGE SCALE GENOMIC DNA]</scope>
    <source>
        <strain evidence="11">Teg-2019</strain>
        <tissue evidence="11">Adductor muscle</tissue>
    </source>
</reference>
<evidence type="ECO:0000313" key="12">
    <source>
        <dbReference type="Proteomes" id="UP001217089"/>
    </source>
</evidence>
<evidence type="ECO:0000256" key="3">
    <source>
        <dbReference type="ARBA" id="ARBA00022676"/>
    </source>
</evidence>
<keyword evidence="8" id="KW-0472">Membrane</keyword>
<dbReference type="EMBL" id="JARBDR010000214">
    <property type="protein sequence ID" value="KAJ8318660.1"/>
    <property type="molecule type" value="Genomic_DNA"/>
</dbReference>
<evidence type="ECO:0000256" key="2">
    <source>
        <dbReference type="ARBA" id="ARBA00004922"/>
    </source>
</evidence>
<evidence type="ECO:0000256" key="5">
    <source>
        <dbReference type="ARBA" id="ARBA00022692"/>
    </source>
</evidence>
<keyword evidence="5" id="KW-0812">Transmembrane</keyword>
<evidence type="ECO:0000256" key="9">
    <source>
        <dbReference type="ARBA" id="ARBA00023180"/>
    </source>
</evidence>
<keyword evidence="9" id="KW-0325">Glycoprotein</keyword>
<gene>
    <name evidence="11" type="ORF">KUTeg_003751</name>
</gene>
<dbReference type="PANTHER" id="PTHR19297">
    <property type="entry name" value="GLYCOSYLTRANSFERASE 14 FAMILY MEMBER"/>
    <property type="match status" value="1"/>
</dbReference>
<evidence type="ECO:0000256" key="4">
    <source>
        <dbReference type="ARBA" id="ARBA00022679"/>
    </source>
</evidence>
<keyword evidence="6" id="KW-0735">Signal-anchor</keyword>
<keyword evidence="4" id="KW-0808">Transferase</keyword>
<dbReference type="Proteomes" id="UP001217089">
    <property type="component" value="Unassembled WGS sequence"/>
</dbReference>
<sequence>MRISWVLKRLALFMLCITFFVVIYDSQQTLFFEGNKLFKFSSGHYSDGLSSVSKRQVFSVDCKKIIEGDKSEIKKAQDRQKEKPHRISDKEFISLTKDCKTFRGSRLYDSIPVSKEELEFPLAFSILLYKEVDQAERLLRAIYRPQNVYCFHVDGNSPEVVHSGIKAIANCFDNVFVVSSTVDVIYGGYSRLQADLNCMKDLVLHKVKWKYFINLPSQQFPLKTNAEMVKILKIYNGANDIEGITEERRMMKSRYKYVYNTKTGAKTSKKKSTPPHNIKVVKGSAYGVFSCDFVKFILNDQRAKDFLGWTKDISSPDEYFWATLNHNEHLKAPGSYSGVPDKKPWLAVYAAWGGRDRCHGKFVRSVCIFGVGDLPELASKKELFANKFYLDYQPLALDCLEEWLFNKTLNPMPFETFYYSQLPFVIK</sequence>
<evidence type="ECO:0008006" key="13">
    <source>
        <dbReference type="Google" id="ProtNLM"/>
    </source>
</evidence>
<evidence type="ECO:0000313" key="11">
    <source>
        <dbReference type="EMBL" id="KAJ8318660.1"/>
    </source>
</evidence>
<evidence type="ECO:0000256" key="8">
    <source>
        <dbReference type="ARBA" id="ARBA00023136"/>
    </source>
</evidence>
<evidence type="ECO:0000256" key="7">
    <source>
        <dbReference type="ARBA" id="ARBA00022989"/>
    </source>
</evidence>
<comment type="similarity">
    <text evidence="10">Belongs to the glycosyltransferase 14 family.</text>
</comment>
<evidence type="ECO:0000256" key="1">
    <source>
        <dbReference type="ARBA" id="ARBA00004606"/>
    </source>
</evidence>
<dbReference type="InterPro" id="IPR003406">
    <property type="entry name" value="Glyco_trans_14"/>
</dbReference>
<keyword evidence="7" id="KW-1133">Transmembrane helix</keyword>
<name>A0ABQ9FSH1_TEGGR</name>
<accession>A0ABQ9FSH1</accession>
<comment type="pathway">
    <text evidence="2">Protein modification; protein glycosylation.</text>
</comment>
<organism evidence="11 12">
    <name type="scientific">Tegillarca granosa</name>
    <name type="common">Malaysian cockle</name>
    <name type="synonym">Anadara granosa</name>
    <dbReference type="NCBI Taxonomy" id="220873"/>
    <lineage>
        <taxon>Eukaryota</taxon>
        <taxon>Metazoa</taxon>
        <taxon>Spiralia</taxon>
        <taxon>Lophotrochozoa</taxon>
        <taxon>Mollusca</taxon>
        <taxon>Bivalvia</taxon>
        <taxon>Autobranchia</taxon>
        <taxon>Pteriomorphia</taxon>
        <taxon>Arcoida</taxon>
        <taxon>Arcoidea</taxon>
        <taxon>Arcidae</taxon>
        <taxon>Tegillarca</taxon>
    </lineage>
</organism>
<keyword evidence="12" id="KW-1185">Reference proteome</keyword>
<keyword evidence="3" id="KW-0328">Glycosyltransferase</keyword>
<comment type="caution">
    <text evidence="11">The sequence shown here is derived from an EMBL/GenBank/DDBJ whole genome shotgun (WGS) entry which is preliminary data.</text>
</comment>
<dbReference type="PANTHER" id="PTHR19297:SF191">
    <property type="entry name" value="PROTEIN XYLOSYLTRANSFERASE"/>
    <property type="match status" value="1"/>
</dbReference>